<keyword evidence="4" id="KW-1185">Reference proteome</keyword>
<name>A0A2T1C0U0_9CYAN</name>
<reference evidence="3 4" key="2">
    <citation type="submission" date="2018-03" db="EMBL/GenBank/DDBJ databases">
        <title>The ancient ancestry and fast evolution of plastids.</title>
        <authorList>
            <person name="Moore K.R."/>
            <person name="Magnabosco C."/>
            <person name="Momper L."/>
            <person name="Gold D.A."/>
            <person name="Bosak T."/>
            <person name="Fournier G.P."/>
        </authorList>
    </citation>
    <scope>NUCLEOTIDE SEQUENCE [LARGE SCALE GENOMIC DNA]</scope>
    <source>
        <strain evidence="3 4">CCAP 1448/3</strain>
    </source>
</reference>
<organism evidence="3 4">
    <name type="scientific">Merismopedia glauca CCAP 1448/3</name>
    <dbReference type="NCBI Taxonomy" id="1296344"/>
    <lineage>
        <taxon>Bacteria</taxon>
        <taxon>Bacillati</taxon>
        <taxon>Cyanobacteriota</taxon>
        <taxon>Cyanophyceae</taxon>
        <taxon>Synechococcales</taxon>
        <taxon>Merismopediaceae</taxon>
        <taxon>Merismopedia</taxon>
    </lineage>
</organism>
<evidence type="ECO:0000256" key="1">
    <source>
        <dbReference type="ARBA" id="ARBA00022801"/>
    </source>
</evidence>
<dbReference type="InterPro" id="IPR029058">
    <property type="entry name" value="AB_hydrolase_fold"/>
</dbReference>
<comment type="caution">
    <text evidence="3">The sequence shown here is derived from an EMBL/GenBank/DDBJ whole genome shotgun (WGS) entry which is preliminary data.</text>
</comment>
<dbReference type="GO" id="GO:0016787">
    <property type="term" value="F:hydrolase activity"/>
    <property type="evidence" value="ECO:0007669"/>
    <property type="project" value="UniProtKB-KW"/>
</dbReference>
<dbReference type="Pfam" id="PF00561">
    <property type="entry name" value="Abhydrolase_1"/>
    <property type="match status" value="1"/>
</dbReference>
<sequence>MLSNFQQKIIETKETKINVVKSGTGFPLLLLHGYPQNHLMWHKIAPDLAKDFTVVATDLRGYGDSSKPQGDLDHRYYSKRIMAQDQVEVMSQLGYSEFYLVGHDRGARVAHRLTLDYPEKVKKLALLDIIPTYELYQTSDREFASSYYHWFFLIQPYPLPETLIGANPEYFLQACLQSWSRDFAAFTPEVLAEYIRCFNNPATIHATCEDYRAAATIDLIDDELDLNQKIQCPVLVLWGNQGIIGRKYDVLSIWRQRAVNVIGKGIECGHFLAEENPDQTYLEIREFLLNYNASNFDL</sequence>
<dbReference type="EMBL" id="PVWJ01000083">
    <property type="protein sequence ID" value="PSB01881.1"/>
    <property type="molecule type" value="Genomic_DNA"/>
</dbReference>
<keyword evidence="1 3" id="KW-0378">Hydrolase</keyword>
<dbReference type="PRINTS" id="PR00111">
    <property type="entry name" value="ABHYDROLASE"/>
</dbReference>
<dbReference type="RefSeq" id="WP_106289671.1">
    <property type="nucleotide sequence ID" value="NZ_CAWNTC010000111.1"/>
</dbReference>
<dbReference type="InterPro" id="IPR000073">
    <property type="entry name" value="AB_hydrolase_1"/>
</dbReference>
<protein>
    <submittedName>
        <fullName evidence="3">Alpha/beta hydrolase</fullName>
    </submittedName>
</protein>
<dbReference type="SUPFAM" id="SSF53474">
    <property type="entry name" value="alpha/beta-Hydrolases"/>
    <property type="match status" value="1"/>
</dbReference>
<dbReference type="Gene3D" id="3.40.50.1820">
    <property type="entry name" value="alpha/beta hydrolase"/>
    <property type="match status" value="1"/>
</dbReference>
<evidence type="ECO:0000313" key="3">
    <source>
        <dbReference type="EMBL" id="PSB01881.1"/>
    </source>
</evidence>
<dbReference type="Proteomes" id="UP000238762">
    <property type="component" value="Unassembled WGS sequence"/>
</dbReference>
<feature type="domain" description="AB hydrolase-1" evidence="2">
    <location>
        <begin position="27"/>
        <end position="276"/>
    </location>
</feature>
<reference evidence="3 4" key="1">
    <citation type="submission" date="2018-02" db="EMBL/GenBank/DDBJ databases">
        <authorList>
            <person name="Cohen D.B."/>
            <person name="Kent A.D."/>
        </authorList>
    </citation>
    <scope>NUCLEOTIDE SEQUENCE [LARGE SCALE GENOMIC DNA]</scope>
    <source>
        <strain evidence="3 4">CCAP 1448/3</strain>
    </source>
</reference>
<accession>A0A2T1C0U0</accession>
<proteinExistence type="predicted"/>
<dbReference type="PRINTS" id="PR00412">
    <property type="entry name" value="EPOXHYDRLASE"/>
</dbReference>
<dbReference type="PANTHER" id="PTHR43329">
    <property type="entry name" value="EPOXIDE HYDROLASE"/>
    <property type="match status" value="1"/>
</dbReference>
<evidence type="ECO:0000259" key="2">
    <source>
        <dbReference type="Pfam" id="PF00561"/>
    </source>
</evidence>
<evidence type="ECO:0000313" key="4">
    <source>
        <dbReference type="Proteomes" id="UP000238762"/>
    </source>
</evidence>
<dbReference type="OrthoDB" id="9773293at2"/>
<dbReference type="AlphaFoldDB" id="A0A2T1C0U0"/>
<gene>
    <name evidence="3" type="ORF">C7B64_16060</name>
</gene>
<dbReference type="InterPro" id="IPR000639">
    <property type="entry name" value="Epox_hydrolase-like"/>
</dbReference>